<gene>
    <name evidence="1" type="ORF">DPM19_06945</name>
</gene>
<dbReference type="Proteomes" id="UP000251891">
    <property type="component" value="Unassembled WGS sequence"/>
</dbReference>
<accession>A0A365H939</accession>
<evidence type="ECO:0000313" key="1">
    <source>
        <dbReference type="EMBL" id="RAY15532.1"/>
    </source>
</evidence>
<reference evidence="1 2" key="1">
    <citation type="submission" date="2018-06" db="EMBL/GenBank/DDBJ databases">
        <title>Actinomadura craniellae sp. nov. isolated from marine sponge Craniella sp.</title>
        <authorList>
            <person name="Li L."/>
            <person name="Xu Q.H."/>
            <person name="Lin H.W."/>
            <person name="Lu Y.H."/>
        </authorList>
    </citation>
    <scope>NUCLEOTIDE SEQUENCE [LARGE SCALE GENOMIC DNA]</scope>
    <source>
        <strain evidence="1 2">LHW63021</strain>
    </source>
</reference>
<organism evidence="1 2">
    <name type="scientific">Actinomadura craniellae</name>
    <dbReference type="NCBI Taxonomy" id="2231787"/>
    <lineage>
        <taxon>Bacteria</taxon>
        <taxon>Bacillati</taxon>
        <taxon>Actinomycetota</taxon>
        <taxon>Actinomycetes</taxon>
        <taxon>Streptosporangiales</taxon>
        <taxon>Thermomonosporaceae</taxon>
        <taxon>Actinomadura</taxon>
    </lineage>
</organism>
<comment type="caution">
    <text evidence="1">The sequence shown here is derived from an EMBL/GenBank/DDBJ whole genome shotgun (WGS) entry which is preliminary data.</text>
</comment>
<evidence type="ECO:0000313" key="2">
    <source>
        <dbReference type="Proteomes" id="UP000251891"/>
    </source>
</evidence>
<protein>
    <recommendedName>
        <fullName evidence="3">DUF559 domain-containing protein</fullName>
    </recommendedName>
</protein>
<dbReference type="EMBL" id="QLYX01000003">
    <property type="protein sequence ID" value="RAY15532.1"/>
    <property type="molecule type" value="Genomic_DNA"/>
</dbReference>
<keyword evidence="2" id="KW-1185">Reference proteome</keyword>
<dbReference type="AlphaFoldDB" id="A0A365H939"/>
<sequence>MYATFSGPPGREAMRWAAVLACGQGAVLSHWTAAEIWGLPDAARQAEADEPIHVTIPSGRYIIAPAGVALHYSSRLGSSRHPAKSPPCTRVEDTVVDLTQSTPGIDAAISVITGAVRQRLTTYEKLLESFTARKKLRWREELTMACALAGQGVHSLLEHRFLTRVERPHGLPPMQRQARWEHSGRSVFVDALNQDHRLRVELDGRAGHTDQGAFRDMWRDNAAALAGDTTLRFGWDDVTSRPCETAALLAKIYIDRGHHQQLTTCGPACTALPTLRRLLTTRNLADPSGSRAP</sequence>
<name>A0A365H939_9ACTN</name>
<proteinExistence type="predicted"/>
<evidence type="ECO:0008006" key="3">
    <source>
        <dbReference type="Google" id="ProtNLM"/>
    </source>
</evidence>